<evidence type="ECO:0000256" key="4">
    <source>
        <dbReference type="ARBA" id="ARBA00023134"/>
    </source>
</evidence>
<keyword evidence="9" id="KW-1185">Reference proteome</keyword>
<keyword evidence="6" id="KW-1133">Transmembrane helix</keyword>
<keyword evidence="3" id="KW-0547">Nucleotide-binding</keyword>
<evidence type="ECO:0000256" key="6">
    <source>
        <dbReference type="SAM" id="Phobius"/>
    </source>
</evidence>
<evidence type="ECO:0000256" key="1">
    <source>
        <dbReference type="ARBA" id="ARBA00009636"/>
    </source>
</evidence>
<dbReference type="GO" id="GO:0007017">
    <property type="term" value="P:microtubule-based process"/>
    <property type="evidence" value="ECO:0007669"/>
    <property type="project" value="InterPro"/>
</dbReference>
<evidence type="ECO:0000313" key="8">
    <source>
        <dbReference type="EMBL" id="WMV29411.1"/>
    </source>
</evidence>
<proteinExistence type="inferred from homology"/>
<accession>A0AAF0QZL9</accession>
<keyword evidence="2" id="KW-0493">Microtubule</keyword>
<sequence length="478" mass="54287">MDLEPRTMNNIRSGPYGQIFHPDNFVFGQSGTGNNWAKVSYTEGAKLIDVVLDLVRFQLCHSLGGGTGSCMGTLLILKIREEYSDKMILTFSVFPSPKVSDIVVEPYNATLSLHQLVENADECIVLVNLLALFYFVGSLLLVTISFGIRADRSNMVNTRLSNSKEGVPNVESLAQQLSAIASKLNTIDSLAADVATLKAQTSCTQQEESSHRNRNKGKSIWQDEEEEIDSPSWSKNPPRKPHTKMEFPRFEGGDPRGWILKAEKYFCYYQTQEKHKVDIAAMYLEGDALDLFSWINRERTLLYWEELVKALQENYGPAEFQNPDEHLCNIQQTGSVQEYRQEFAKRSFRVTNWPDHYLLGVFLNGLKEELKSDVRIHKPITVYRAMSLALEFENKLGTTRSNKVPNWTPNNRPMQAKPMALLLGASTVRGKGLMKFNSQVTRICNMKLCSVLSEMEFELKPREYKPWFSPPLSKGIST</sequence>
<dbReference type="Pfam" id="PF00091">
    <property type="entry name" value="Tubulin"/>
    <property type="match status" value="1"/>
</dbReference>
<feature type="region of interest" description="Disordered" evidence="5">
    <location>
        <begin position="201"/>
        <end position="248"/>
    </location>
</feature>
<dbReference type="PRINTS" id="PR01163">
    <property type="entry name" value="BETATUBULIN"/>
</dbReference>
<dbReference type="PRINTS" id="PR01161">
    <property type="entry name" value="TUBULIN"/>
</dbReference>
<dbReference type="EMBL" id="CP133616">
    <property type="protein sequence ID" value="WMV29411.1"/>
    <property type="molecule type" value="Genomic_DNA"/>
</dbReference>
<name>A0AAF0QZL9_SOLVR</name>
<evidence type="ECO:0000313" key="9">
    <source>
        <dbReference type="Proteomes" id="UP001234989"/>
    </source>
</evidence>
<dbReference type="GO" id="GO:0005874">
    <property type="term" value="C:microtubule"/>
    <property type="evidence" value="ECO:0007669"/>
    <property type="project" value="UniProtKB-KW"/>
</dbReference>
<feature type="domain" description="Tubulin/FtsZ GTPase" evidence="7">
    <location>
        <begin position="1"/>
        <end position="189"/>
    </location>
</feature>
<dbReference type="GO" id="GO:0005525">
    <property type="term" value="F:GTP binding"/>
    <property type="evidence" value="ECO:0007669"/>
    <property type="project" value="UniProtKB-KW"/>
</dbReference>
<dbReference type="GO" id="GO:0005200">
    <property type="term" value="F:structural constituent of cytoskeleton"/>
    <property type="evidence" value="ECO:0007669"/>
    <property type="project" value="InterPro"/>
</dbReference>
<feature type="transmembrane region" description="Helical" evidence="6">
    <location>
        <begin position="125"/>
        <end position="148"/>
    </location>
</feature>
<dbReference type="PANTHER" id="PTHR11588">
    <property type="entry name" value="TUBULIN"/>
    <property type="match status" value="1"/>
</dbReference>
<evidence type="ECO:0000256" key="2">
    <source>
        <dbReference type="ARBA" id="ARBA00022701"/>
    </source>
</evidence>
<dbReference type="InterPro" id="IPR036525">
    <property type="entry name" value="Tubulin/FtsZ_GTPase_sf"/>
</dbReference>
<protein>
    <recommendedName>
        <fullName evidence="7">Tubulin/FtsZ GTPase domain-containing protein</fullName>
    </recommendedName>
</protein>
<dbReference type="SUPFAM" id="SSF52490">
    <property type="entry name" value="Tubulin nucleotide-binding domain-like"/>
    <property type="match status" value="1"/>
</dbReference>
<dbReference type="Gene3D" id="3.40.50.1440">
    <property type="entry name" value="Tubulin/FtsZ, GTPase domain"/>
    <property type="match status" value="1"/>
</dbReference>
<organism evidence="8 9">
    <name type="scientific">Solanum verrucosum</name>
    <dbReference type="NCBI Taxonomy" id="315347"/>
    <lineage>
        <taxon>Eukaryota</taxon>
        <taxon>Viridiplantae</taxon>
        <taxon>Streptophyta</taxon>
        <taxon>Embryophyta</taxon>
        <taxon>Tracheophyta</taxon>
        <taxon>Spermatophyta</taxon>
        <taxon>Magnoliopsida</taxon>
        <taxon>eudicotyledons</taxon>
        <taxon>Gunneridae</taxon>
        <taxon>Pentapetalae</taxon>
        <taxon>asterids</taxon>
        <taxon>lamiids</taxon>
        <taxon>Solanales</taxon>
        <taxon>Solanaceae</taxon>
        <taxon>Solanoideae</taxon>
        <taxon>Solaneae</taxon>
        <taxon>Solanum</taxon>
    </lineage>
</organism>
<dbReference type="Pfam" id="PF03732">
    <property type="entry name" value="Retrotrans_gag"/>
    <property type="match status" value="1"/>
</dbReference>
<keyword evidence="6" id="KW-0812">Transmembrane</keyword>
<dbReference type="InterPro" id="IPR005162">
    <property type="entry name" value="Retrotrans_gag_dom"/>
</dbReference>
<dbReference type="InterPro" id="IPR003008">
    <property type="entry name" value="Tubulin_FtsZ_GTPase"/>
</dbReference>
<comment type="similarity">
    <text evidence="1">Belongs to the tubulin family.</text>
</comment>
<gene>
    <name evidence="8" type="ORF">MTR67_022796</name>
</gene>
<evidence type="ECO:0000259" key="7">
    <source>
        <dbReference type="SMART" id="SM00864"/>
    </source>
</evidence>
<dbReference type="InterPro" id="IPR002453">
    <property type="entry name" value="Beta_tubulin"/>
</dbReference>
<dbReference type="Proteomes" id="UP001234989">
    <property type="component" value="Chromosome 5"/>
</dbReference>
<evidence type="ECO:0000256" key="3">
    <source>
        <dbReference type="ARBA" id="ARBA00022741"/>
    </source>
</evidence>
<dbReference type="SMART" id="SM00864">
    <property type="entry name" value="Tubulin"/>
    <property type="match status" value="1"/>
</dbReference>
<keyword evidence="4" id="KW-0342">GTP-binding</keyword>
<evidence type="ECO:0000256" key="5">
    <source>
        <dbReference type="SAM" id="MobiDB-lite"/>
    </source>
</evidence>
<reference evidence="8" key="1">
    <citation type="submission" date="2023-08" db="EMBL/GenBank/DDBJ databases">
        <title>A de novo genome assembly of Solanum verrucosum Schlechtendal, a Mexican diploid species geographically isolated from the other diploid A-genome species in potato relatives.</title>
        <authorList>
            <person name="Hosaka K."/>
        </authorList>
    </citation>
    <scope>NUCLEOTIDE SEQUENCE</scope>
    <source>
        <tissue evidence="8">Young leaves</tissue>
    </source>
</reference>
<dbReference type="GO" id="GO:0003924">
    <property type="term" value="F:GTPase activity"/>
    <property type="evidence" value="ECO:0007669"/>
    <property type="project" value="InterPro"/>
</dbReference>
<dbReference type="InterPro" id="IPR000217">
    <property type="entry name" value="Tubulin"/>
</dbReference>
<dbReference type="AlphaFoldDB" id="A0AAF0QZL9"/>
<keyword evidence="6" id="KW-0472">Membrane</keyword>